<feature type="compositionally biased region" description="Basic and acidic residues" evidence="1">
    <location>
        <begin position="1"/>
        <end position="15"/>
    </location>
</feature>
<feature type="region of interest" description="Disordered" evidence="1">
    <location>
        <begin position="342"/>
        <end position="382"/>
    </location>
</feature>
<gene>
    <name evidence="2" type="ORF">R1flu_018312</name>
</gene>
<comment type="caution">
    <text evidence="2">The sequence shown here is derived from an EMBL/GenBank/DDBJ whole genome shotgun (WGS) entry which is preliminary data.</text>
</comment>
<feature type="region of interest" description="Disordered" evidence="1">
    <location>
        <begin position="1"/>
        <end position="64"/>
    </location>
</feature>
<dbReference type="Proteomes" id="UP001605036">
    <property type="component" value="Unassembled WGS sequence"/>
</dbReference>
<sequence>MNSDCGKPHGTRDFSVDNFTSPPKIVVRSPLFESSPRRKHPIQVRPSGHLRDPSVSSDGELPPGWKTAEEQQRILLLRKYLSPRSKNSAEACVTSSEDDCSRNWKGGKLSYNGVQFVTTEPEHEPYFQEHIVADIRGRRLSEGGYSRRYGDRSGAASRKSDNDIFGRGINKITSRHLVQEGVAEPQTRIESSGSAPSFVAGNAGGEIVLDEGQEDSSGSEPKRTRMEYNGSVVNSVQRRSKIRVLEEVEDPGMEWKDDTSCAIGGGGIGRGRIVKISESCPQDGGDICAPLVRESHPEVQRLRISDDQEDFIQKCRQWSVADTHSNVDGKVAAWKAGRFGCERNNQADDSKGHRRTSFESDVTGKKTLSDELPSSRHKDGGRRLSLSKDFKLNGKLPYDHLLEGKSRRRSFTDDRCILSQGSDAANGCQKVSSIGSSIGTTDRGKDITGTSFKEFKKKRKSLRKRRSQSPTAAVACAASMIGDTVDAVRKVRADAAELAFKLAELHAHDAKALRSAAAVMRHHVDSLHSEVNSFQASYDRKDLVEFPWQSFLKEVLVAASLVTGVFSVHACINSVRMALGSLKQTASRREKLALAAILLTVGFGTSVYHGMGQVRSVRRVRDKQLRVHLKCILERTSLLSSLAHTDPTSSPLETFTEVEEDGQSVVYTSR</sequence>
<evidence type="ECO:0000256" key="1">
    <source>
        <dbReference type="SAM" id="MobiDB-lite"/>
    </source>
</evidence>
<feature type="region of interest" description="Disordered" evidence="1">
    <location>
        <begin position="143"/>
        <end position="163"/>
    </location>
</feature>
<proteinExistence type="predicted"/>
<organism evidence="2 3">
    <name type="scientific">Riccia fluitans</name>
    <dbReference type="NCBI Taxonomy" id="41844"/>
    <lineage>
        <taxon>Eukaryota</taxon>
        <taxon>Viridiplantae</taxon>
        <taxon>Streptophyta</taxon>
        <taxon>Embryophyta</taxon>
        <taxon>Marchantiophyta</taxon>
        <taxon>Marchantiopsida</taxon>
        <taxon>Marchantiidae</taxon>
        <taxon>Marchantiales</taxon>
        <taxon>Ricciaceae</taxon>
        <taxon>Riccia</taxon>
    </lineage>
</organism>
<evidence type="ECO:0000313" key="3">
    <source>
        <dbReference type="Proteomes" id="UP001605036"/>
    </source>
</evidence>
<name>A0ABD1ZIX3_9MARC</name>
<accession>A0ABD1ZIX3</accession>
<dbReference type="EMBL" id="JBHFFA010000001">
    <property type="protein sequence ID" value="KAL2650184.1"/>
    <property type="molecule type" value="Genomic_DNA"/>
</dbReference>
<evidence type="ECO:0000313" key="2">
    <source>
        <dbReference type="EMBL" id="KAL2650184.1"/>
    </source>
</evidence>
<feature type="compositionally biased region" description="Basic and acidic residues" evidence="1">
    <location>
        <begin position="345"/>
        <end position="382"/>
    </location>
</feature>
<reference evidence="2 3" key="1">
    <citation type="submission" date="2024-09" db="EMBL/GenBank/DDBJ databases">
        <title>Chromosome-scale assembly of Riccia fluitans.</title>
        <authorList>
            <person name="Paukszto L."/>
            <person name="Sawicki J."/>
            <person name="Karawczyk K."/>
            <person name="Piernik-Szablinska J."/>
            <person name="Szczecinska M."/>
            <person name="Mazdziarz M."/>
        </authorList>
    </citation>
    <scope>NUCLEOTIDE SEQUENCE [LARGE SCALE GENOMIC DNA]</scope>
    <source>
        <strain evidence="2">Rf_01</strain>
        <tissue evidence="2">Aerial parts of the thallus</tissue>
    </source>
</reference>
<keyword evidence="3" id="KW-1185">Reference proteome</keyword>
<dbReference type="AlphaFoldDB" id="A0ABD1ZIX3"/>
<protein>
    <submittedName>
        <fullName evidence="2">Uncharacterized protein</fullName>
    </submittedName>
</protein>